<feature type="domain" description="DUF6475" evidence="1">
    <location>
        <begin position="99"/>
        <end position="189"/>
    </location>
</feature>
<evidence type="ECO:0000313" key="3">
    <source>
        <dbReference type="Proteomes" id="UP000286947"/>
    </source>
</evidence>
<evidence type="ECO:0000259" key="1">
    <source>
        <dbReference type="Pfam" id="PF20081"/>
    </source>
</evidence>
<comment type="caution">
    <text evidence="2">The sequence shown here is derived from an EMBL/GenBank/DDBJ whole genome shotgun (WGS) entry which is preliminary data.</text>
</comment>
<dbReference type="Pfam" id="PF20081">
    <property type="entry name" value="DUF6475"/>
    <property type="match status" value="1"/>
</dbReference>
<name>A0A433SCR0_9BURK</name>
<dbReference type="EMBL" id="PQSP01000004">
    <property type="protein sequence ID" value="RUS66537.1"/>
    <property type="molecule type" value="Genomic_DNA"/>
</dbReference>
<organism evidence="2 3">
    <name type="scientific">Saezia sanguinis</name>
    <dbReference type="NCBI Taxonomy" id="1965230"/>
    <lineage>
        <taxon>Bacteria</taxon>
        <taxon>Pseudomonadati</taxon>
        <taxon>Pseudomonadota</taxon>
        <taxon>Betaproteobacteria</taxon>
        <taxon>Burkholderiales</taxon>
        <taxon>Saeziaceae</taxon>
        <taxon>Saezia</taxon>
    </lineage>
</organism>
<protein>
    <recommendedName>
        <fullName evidence="1">DUF6475 domain-containing protein</fullName>
    </recommendedName>
</protein>
<keyword evidence="3" id="KW-1185">Reference proteome</keyword>
<proteinExistence type="predicted"/>
<evidence type="ECO:0000313" key="2">
    <source>
        <dbReference type="EMBL" id="RUS66537.1"/>
    </source>
</evidence>
<dbReference type="InterPro" id="IPR045521">
    <property type="entry name" value="DUF6475"/>
</dbReference>
<gene>
    <name evidence="2" type="ORF">CUZ56_01817</name>
</gene>
<sequence>MQREDYAEFVQYLAGVLTFYRQDATDFVLRMWWRVCQRFSLEQFKAAVDAHVADPEQGRFVPMPAHIIKLLEGSRTERSQVAWGKVLQAMVHVGAYCDVCFDEGLIHRVVADLGGWAVVCRTPVKELGYLQHRFCESYRAYAGDGAAPYPCVLVGDRGADELYARRGLPVPAPVLVGEQLRCAQVMRGGVSAGGGTGDCFGGTGQAGIVRGVLWAGGPSTVVGGEAT</sequence>
<accession>A0A433SCR0</accession>
<reference evidence="2 3" key="1">
    <citation type="submission" date="2018-01" db="EMBL/GenBank/DDBJ databases">
        <title>Saezia sanguinis gen. nov., sp. nov., in the order Burkholderiales isolated from human blood.</title>
        <authorList>
            <person name="Medina-Pascual M.J."/>
            <person name="Valdezate S."/>
            <person name="Monzon S."/>
            <person name="Cuesta I."/>
            <person name="Carrasco G."/>
            <person name="Villalon P."/>
            <person name="Saez-Nieto J.A."/>
        </authorList>
    </citation>
    <scope>NUCLEOTIDE SEQUENCE [LARGE SCALE GENOMIC DNA]</scope>
    <source>
        <strain evidence="2 3">CNM695-12</strain>
    </source>
</reference>
<dbReference type="RefSeq" id="WP_126980022.1">
    <property type="nucleotide sequence ID" value="NZ_PQSP01000004.1"/>
</dbReference>
<dbReference type="Proteomes" id="UP000286947">
    <property type="component" value="Unassembled WGS sequence"/>
</dbReference>
<dbReference type="OrthoDB" id="8561347at2"/>
<dbReference type="AlphaFoldDB" id="A0A433SCR0"/>